<keyword evidence="2" id="KW-0472">Membrane</keyword>
<evidence type="ECO:0000256" key="1">
    <source>
        <dbReference type="SAM" id="MobiDB-lite"/>
    </source>
</evidence>
<feature type="transmembrane region" description="Helical" evidence="2">
    <location>
        <begin position="115"/>
        <end position="133"/>
    </location>
</feature>
<keyword evidence="2" id="KW-1133">Transmembrane helix</keyword>
<feature type="transmembrane region" description="Helical" evidence="2">
    <location>
        <begin position="55"/>
        <end position="73"/>
    </location>
</feature>
<sequence length="246" mass="26465">MNVHITADDARITLLWMLVAFIATFAITRLVVHLIRSGRGPFGNVEVGSVHVHHLVPGIFLMMISATIGFTLDPHGVGHIVTACAFAVGAALTLDEFALWLHLDDVYWTQEGRQSVDAVVYAAGLGLFLFVGSNPFSPDKGESRGGWAVSIVITLVFALIAVFKGRYFLGVAGIVVPFLALVGALRLARPHSPWARRFYKPGSAKLAKAEARAARRAGDRAQRWINAIAGRPDPPSEPPKPPADGT</sequence>
<proteinExistence type="predicted"/>
<keyword evidence="2" id="KW-0812">Transmembrane</keyword>
<organism evidence="3 4">
    <name type="scientific">Yinghuangia aomiensis</name>
    <dbReference type="NCBI Taxonomy" id="676205"/>
    <lineage>
        <taxon>Bacteria</taxon>
        <taxon>Bacillati</taxon>
        <taxon>Actinomycetota</taxon>
        <taxon>Actinomycetes</taxon>
        <taxon>Kitasatosporales</taxon>
        <taxon>Streptomycetaceae</taxon>
        <taxon>Yinghuangia</taxon>
    </lineage>
</organism>
<dbReference type="EMBL" id="BAABHS010000011">
    <property type="protein sequence ID" value="GAA4966763.1"/>
    <property type="molecule type" value="Genomic_DNA"/>
</dbReference>
<evidence type="ECO:0000256" key="2">
    <source>
        <dbReference type="SAM" id="Phobius"/>
    </source>
</evidence>
<dbReference type="Proteomes" id="UP001500466">
    <property type="component" value="Unassembled WGS sequence"/>
</dbReference>
<comment type="caution">
    <text evidence="3">The sequence shown here is derived from an EMBL/GenBank/DDBJ whole genome shotgun (WGS) entry which is preliminary data.</text>
</comment>
<dbReference type="RefSeq" id="WP_345676367.1">
    <property type="nucleotide sequence ID" value="NZ_BAABHS010000011.1"/>
</dbReference>
<name>A0ABP9HC01_9ACTN</name>
<accession>A0ABP9HC01</accession>
<evidence type="ECO:0000313" key="3">
    <source>
        <dbReference type="EMBL" id="GAA4966763.1"/>
    </source>
</evidence>
<keyword evidence="4" id="KW-1185">Reference proteome</keyword>
<protein>
    <recommendedName>
        <fullName evidence="5">Integral membrane protein</fullName>
    </recommendedName>
</protein>
<evidence type="ECO:0000313" key="4">
    <source>
        <dbReference type="Proteomes" id="UP001500466"/>
    </source>
</evidence>
<reference evidence="4" key="1">
    <citation type="journal article" date="2019" name="Int. J. Syst. Evol. Microbiol.">
        <title>The Global Catalogue of Microorganisms (GCM) 10K type strain sequencing project: providing services to taxonomists for standard genome sequencing and annotation.</title>
        <authorList>
            <consortium name="The Broad Institute Genomics Platform"/>
            <consortium name="The Broad Institute Genome Sequencing Center for Infectious Disease"/>
            <person name="Wu L."/>
            <person name="Ma J."/>
        </authorList>
    </citation>
    <scope>NUCLEOTIDE SEQUENCE [LARGE SCALE GENOMIC DNA]</scope>
    <source>
        <strain evidence="4">JCM 17986</strain>
    </source>
</reference>
<evidence type="ECO:0008006" key="5">
    <source>
        <dbReference type="Google" id="ProtNLM"/>
    </source>
</evidence>
<feature type="transmembrane region" description="Helical" evidence="2">
    <location>
        <begin position="80"/>
        <end position="103"/>
    </location>
</feature>
<feature type="region of interest" description="Disordered" evidence="1">
    <location>
        <begin position="225"/>
        <end position="246"/>
    </location>
</feature>
<feature type="transmembrane region" description="Helical" evidence="2">
    <location>
        <begin position="145"/>
        <end position="163"/>
    </location>
</feature>
<feature type="transmembrane region" description="Helical" evidence="2">
    <location>
        <begin position="12"/>
        <end position="35"/>
    </location>
</feature>
<gene>
    <name evidence="3" type="ORF">GCM10023205_34280</name>
</gene>
<feature type="transmembrane region" description="Helical" evidence="2">
    <location>
        <begin position="169"/>
        <end position="188"/>
    </location>
</feature>
<feature type="compositionally biased region" description="Pro residues" evidence="1">
    <location>
        <begin position="232"/>
        <end position="246"/>
    </location>
</feature>